<protein>
    <recommendedName>
        <fullName evidence="4">KfrA N-terminal DNA-binding domain-containing protein</fullName>
    </recommendedName>
</protein>
<dbReference type="Proteomes" id="UP001589865">
    <property type="component" value="Unassembled WGS sequence"/>
</dbReference>
<keyword evidence="1" id="KW-0175">Coiled coil</keyword>
<name>A0ABV6JQJ1_9PROT</name>
<dbReference type="EMBL" id="JBHLUN010000005">
    <property type="protein sequence ID" value="MFC0407879.1"/>
    <property type="molecule type" value="Genomic_DNA"/>
</dbReference>
<evidence type="ECO:0000313" key="3">
    <source>
        <dbReference type="Proteomes" id="UP001589865"/>
    </source>
</evidence>
<dbReference type="RefSeq" id="WP_377043608.1">
    <property type="nucleotide sequence ID" value="NZ_JBHLUN010000005.1"/>
</dbReference>
<evidence type="ECO:0008006" key="4">
    <source>
        <dbReference type="Google" id="ProtNLM"/>
    </source>
</evidence>
<accession>A0ABV6JQJ1</accession>
<evidence type="ECO:0000313" key="2">
    <source>
        <dbReference type="EMBL" id="MFC0407879.1"/>
    </source>
</evidence>
<gene>
    <name evidence="2" type="ORF">ACFFGY_06430</name>
</gene>
<keyword evidence="3" id="KW-1185">Reference proteome</keyword>
<sequence length="116" mass="12486">MAGKRAPRAAAPEKAALAKLAELASRGVAPDRVRREVESIVTTWRESATAYEDRAELRERLEEMRDQLAEGVEAAAEAVEEMDQDEKAAVTASRKALSALTAGRDALSAAHASIRL</sequence>
<evidence type="ECO:0000256" key="1">
    <source>
        <dbReference type="SAM" id="Coils"/>
    </source>
</evidence>
<reference evidence="2 3" key="1">
    <citation type="submission" date="2024-09" db="EMBL/GenBank/DDBJ databases">
        <authorList>
            <person name="Sun Q."/>
            <person name="Mori K."/>
        </authorList>
    </citation>
    <scope>NUCLEOTIDE SEQUENCE [LARGE SCALE GENOMIC DNA]</scope>
    <source>
        <strain evidence="2 3">TBRC 5777</strain>
    </source>
</reference>
<organism evidence="2 3">
    <name type="scientific">Roseomonas elaeocarpi</name>
    <dbReference type="NCBI Taxonomy" id="907779"/>
    <lineage>
        <taxon>Bacteria</taxon>
        <taxon>Pseudomonadati</taxon>
        <taxon>Pseudomonadota</taxon>
        <taxon>Alphaproteobacteria</taxon>
        <taxon>Acetobacterales</taxon>
        <taxon>Roseomonadaceae</taxon>
        <taxon>Roseomonas</taxon>
    </lineage>
</organism>
<feature type="coiled-coil region" evidence="1">
    <location>
        <begin position="47"/>
        <end position="81"/>
    </location>
</feature>
<comment type="caution">
    <text evidence="2">The sequence shown here is derived from an EMBL/GenBank/DDBJ whole genome shotgun (WGS) entry which is preliminary data.</text>
</comment>
<proteinExistence type="predicted"/>